<evidence type="ECO:0000256" key="2">
    <source>
        <dbReference type="ARBA" id="ARBA00022475"/>
    </source>
</evidence>
<evidence type="ECO:0000313" key="7">
    <source>
        <dbReference type="EMBL" id="MBR9652970.1"/>
    </source>
</evidence>
<feature type="transmembrane region" description="Helical" evidence="6">
    <location>
        <begin position="40"/>
        <end position="59"/>
    </location>
</feature>
<proteinExistence type="predicted"/>
<evidence type="ECO:0000256" key="6">
    <source>
        <dbReference type="SAM" id="Phobius"/>
    </source>
</evidence>
<comment type="caution">
    <text evidence="7">The sequence shown here is derived from an EMBL/GenBank/DDBJ whole genome shotgun (WGS) entry which is preliminary data.</text>
</comment>
<feature type="transmembrane region" description="Helical" evidence="6">
    <location>
        <begin position="144"/>
        <end position="164"/>
    </location>
</feature>
<reference evidence="7 8" key="1">
    <citation type="journal article" date="2021" name="Arch. Microbiol.">
        <title>Thalassobius aquimarinus sp. nov., isolated from the Sea of Japan seashore.</title>
        <authorList>
            <person name="Kurilenko V.V."/>
            <person name="Romanenko L.A."/>
            <person name="Chernysheva N.Y."/>
            <person name="Velansky P.V."/>
            <person name="Tekutyeva L.A."/>
            <person name="Isaeva M.P."/>
            <person name="Mikhailov V.V."/>
        </authorList>
    </citation>
    <scope>NUCLEOTIDE SEQUENCE [LARGE SCALE GENOMIC DNA]</scope>
    <source>
        <strain evidence="7 8">KMM 8518</strain>
    </source>
</reference>
<evidence type="ECO:0000256" key="5">
    <source>
        <dbReference type="ARBA" id="ARBA00023136"/>
    </source>
</evidence>
<dbReference type="EMBL" id="JADMKU010000021">
    <property type="protein sequence ID" value="MBR9652970.1"/>
    <property type="molecule type" value="Genomic_DNA"/>
</dbReference>
<protein>
    <submittedName>
        <fullName evidence="7">LysE family translocator</fullName>
    </submittedName>
</protein>
<gene>
    <name evidence="7" type="ORF">IT775_17770</name>
</gene>
<name>A0ABS5HVM6_9RHOB</name>
<dbReference type="RefSeq" id="WP_212702595.1">
    <property type="nucleotide sequence ID" value="NZ_JADMKU010000021.1"/>
</dbReference>
<evidence type="ECO:0000256" key="4">
    <source>
        <dbReference type="ARBA" id="ARBA00022989"/>
    </source>
</evidence>
<dbReference type="InterPro" id="IPR001123">
    <property type="entry name" value="LeuE-type"/>
</dbReference>
<keyword evidence="5 6" id="KW-0472">Membrane</keyword>
<evidence type="ECO:0000256" key="3">
    <source>
        <dbReference type="ARBA" id="ARBA00022692"/>
    </source>
</evidence>
<dbReference type="PANTHER" id="PTHR30086">
    <property type="entry name" value="ARGININE EXPORTER PROTEIN ARGO"/>
    <property type="match status" value="1"/>
</dbReference>
<feature type="transmembrane region" description="Helical" evidence="6">
    <location>
        <begin position="65"/>
        <end position="86"/>
    </location>
</feature>
<evidence type="ECO:0000256" key="1">
    <source>
        <dbReference type="ARBA" id="ARBA00004651"/>
    </source>
</evidence>
<comment type="subcellular location">
    <subcellularLocation>
        <location evidence="1">Cell membrane</location>
        <topology evidence="1">Multi-pass membrane protein</topology>
    </subcellularLocation>
</comment>
<dbReference type="Proteomes" id="UP001195941">
    <property type="component" value="Unassembled WGS sequence"/>
</dbReference>
<organism evidence="7 8">
    <name type="scientific">Thalassovita aquimarina</name>
    <dbReference type="NCBI Taxonomy" id="2785917"/>
    <lineage>
        <taxon>Bacteria</taxon>
        <taxon>Pseudomonadati</taxon>
        <taxon>Pseudomonadota</taxon>
        <taxon>Alphaproteobacteria</taxon>
        <taxon>Rhodobacterales</taxon>
        <taxon>Roseobacteraceae</taxon>
        <taxon>Thalassovita</taxon>
    </lineage>
</organism>
<feature type="transmembrane region" description="Helical" evidence="6">
    <location>
        <begin position="6"/>
        <end position="28"/>
    </location>
</feature>
<sequence length="198" mass="20971">MPPFETLLAMSGFAFAASASPGPVNIIGAMAGARYGVSRALAFVTGATVSFLVLLLALGTGMLEGVSWVMTLLTPMTLLGSAYLLWMAWGLVRGDGAIDRPDLPRAPGFWSGALVQGLNPKAWLAVVSSLSAFVLPLADRVTGLAVFTLLYGLICWVSLSFWAWSGARVAPARMRLFNRIMAAALLLSVAWMLADTFT</sequence>
<dbReference type="PANTHER" id="PTHR30086:SF20">
    <property type="entry name" value="ARGININE EXPORTER PROTEIN ARGO-RELATED"/>
    <property type="match status" value="1"/>
</dbReference>
<keyword evidence="3 6" id="KW-0812">Transmembrane</keyword>
<accession>A0ABS5HVM6</accession>
<keyword evidence="4 6" id="KW-1133">Transmembrane helix</keyword>
<dbReference type="Pfam" id="PF01810">
    <property type="entry name" value="LysE"/>
    <property type="match status" value="1"/>
</dbReference>
<evidence type="ECO:0000313" key="8">
    <source>
        <dbReference type="Proteomes" id="UP001195941"/>
    </source>
</evidence>
<feature type="transmembrane region" description="Helical" evidence="6">
    <location>
        <begin position="176"/>
        <end position="194"/>
    </location>
</feature>
<keyword evidence="2" id="KW-1003">Cell membrane</keyword>
<keyword evidence="8" id="KW-1185">Reference proteome</keyword>